<dbReference type="OrthoDB" id="5981545at2759"/>
<accession>A0A4Y2I2E8</accession>
<comment type="caution">
    <text evidence="2">The sequence shown here is derived from an EMBL/GenBank/DDBJ whole genome shotgun (WGS) entry which is preliminary data.</text>
</comment>
<name>A0A4Y2I2E8_ARAVE</name>
<feature type="chain" id="PRO_5021322790" evidence="1">
    <location>
        <begin position="22"/>
        <end position="449"/>
    </location>
</feature>
<dbReference type="EMBL" id="BGPR01002328">
    <property type="protein sequence ID" value="GBM71700.1"/>
    <property type="molecule type" value="Genomic_DNA"/>
</dbReference>
<feature type="signal peptide" evidence="1">
    <location>
        <begin position="1"/>
        <end position="21"/>
    </location>
</feature>
<gene>
    <name evidence="2" type="ORF">AVEN_195440_1</name>
</gene>
<evidence type="ECO:0000256" key="1">
    <source>
        <dbReference type="SAM" id="SignalP"/>
    </source>
</evidence>
<evidence type="ECO:0000313" key="2">
    <source>
        <dbReference type="EMBL" id="GBM71700.1"/>
    </source>
</evidence>
<protein>
    <submittedName>
        <fullName evidence="2">Uncharacterized protein</fullName>
    </submittedName>
</protein>
<reference evidence="2 3" key="1">
    <citation type="journal article" date="2019" name="Sci. Rep.">
        <title>Orb-weaving spider Araneus ventricosus genome elucidates the spidroin gene catalogue.</title>
        <authorList>
            <person name="Kono N."/>
            <person name="Nakamura H."/>
            <person name="Ohtoshi R."/>
            <person name="Moran D.A.P."/>
            <person name="Shinohara A."/>
            <person name="Yoshida Y."/>
            <person name="Fujiwara M."/>
            <person name="Mori M."/>
            <person name="Tomita M."/>
            <person name="Arakawa K."/>
        </authorList>
    </citation>
    <scope>NUCLEOTIDE SEQUENCE [LARGE SCALE GENOMIC DNA]</scope>
</reference>
<dbReference type="AlphaFoldDB" id="A0A4Y2I2E8"/>
<dbReference type="Proteomes" id="UP000499080">
    <property type="component" value="Unassembled WGS sequence"/>
</dbReference>
<sequence>MLTFSFSIIFLQISSKQIAEALSLERGAYFVNDPLPTTISNAAFSESLSADLNQSGEIIQPHAKRKRIDQNMEDISSGLPDQILSEVHESGNLDLPLSEVTFPMNSDFQKQNNHIFSSALTAVDSQNDLASKNLFDLSSSTTVTPSSLSSGCLSAVNSPKSQKMNMLFTTNGAQQLHNLQIRKVQLLGTESQQQVLVKNSTRMSINGFTLPPDFNLNEISSNKTVCMNNRQVDCGNLTAKSTFQTLNLGGNIDILNQGLQESAGMCSSQATDPSLPDISHVNNTHISNESQITDTQKVQDVVSKNIVNCLPLADVQNPAAIVSDNEIQTCLQPDITTNSNVLEESREFEIAPSDIAPESTKTSDSSQILRHFVLPDGQLIGVWSPVDSSEKSVNEQLVQNCLSGNLIIVQNPDGTIQVPSNQNLTLETLQTFVSVDPGQTTSTYTTVHM</sequence>
<proteinExistence type="predicted"/>
<keyword evidence="1" id="KW-0732">Signal</keyword>
<keyword evidence="3" id="KW-1185">Reference proteome</keyword>
<evidence type="ECO:0000313" key="3">
    <source>
        <dbReference type="Proteomes" id="UP000499080"/>
    </source>
</evidence>
<organism evidence="2 3">
    <name type="scientific">Araneus ventricosus</name>
    <name type="common">Orbweaver spider</name>
    <name type="synonym">Epeira ventricosa</name>
    <dbReference type="NCBI Taxonomy" id="182803"/>
    <lineage>
        <taxon>Eukaryota</taxon>
        <taxon>Metazoa</taxon>
        <taxon>Ecdysozoa</taxon>
        <taxon>Arthropoda</taxon>
        <taxon>Chelicerata</taxon>
        <taxon>Arachnida</taxon>
        <taxon>Araneae</taxon>
        <taxon>Araneomorphae</taxon>
        <taxon>Entelegynae</taxon>
        <taxon>Araneoidea</taxon>
        <taxon>Araneidae</taxon>
        <taxon>Araneus</taxon>
    </lineage>
</organism>